<dbReference type="Proteomes" id="UP000001662">
    <property type="component" value="Chromosome"/>
</dbReference>
<dbReference type="GO" id="GO:0008887">
    <property type="term" value="F:glycerate kinase activity"/>
    <property type="evidence" value="ECO:0007669"/>
    <property type="project" value="UniProtKB-UniRule"/>
</dbReference>
<dbReference type="PaxDb" id="610130-Closa_2554"/>
<name>D9R515_LACSW</name>
<keyword evidence="3 4" id="KW-0418">Kinase</keyword>
<dbReference type="EC" id="2.7.1.31" evidence="5"/>
<keyword evidence="2 4" id="KW-0808">Transferase</keyword>
<organism evidence="5 6">
    <name type="scientific">Lacrimispora saccharolytica (strain ATCC 35040 / DSM 2544 / NRCC 2533 / WM1)</name>
    <name type="common">Clostridium saccharolyticum</name>
    <dbReference type="NCBI Taxonomy" id="610130"/>
    <lineage>
        <taxon>Bacteria</taxon>
        <taxon>Bacillati</taxon>
        <taxon>Bacillota</taxon>
        <taxon>Clostridia</taxon>
        <taxon>Lachnospirales</taxon>
        <taxon>Lachnospiraceae</taxon>
        <taxon>Lacrimispora</taxon>
    </lineage>
</organism>
<dbReference type="SUPFAM" id="SSF110738">
    <property type="entry name" value="Glycerate kinase I"/>
    <property type="match status" value="1"/>
</dbReference>
<dbReference type="InterPro" id="IPR018197">
    <property type="entry name" value="Glycerate_kinase_RE-like"/>
</dbReference>
<dbReference type="Pfam" id="PF02595">
    <property type="entry name" value="Gly_kinase"/>
    <property type="match status" value="1"/>
</dbReference>
<proteinExistence type="inferred from homology"/>
<comment type="similarity">
    <text evidence="1 4">Belongs to the glycerate kinase type-1 family.</text>
</comment>
<dbReference type="STRING" id="610130.Closa_2554"/>
<dbReference type="KEGG" id="csh:Closa_2554"/>
<dbReference type="eggNOG" id="COG1929">
    <property type="taxonomic scope" value="Bacteria"/>
</dbReference>
<dbReference type="PANTHER" id="PTHR21599">
    <property type="entry name" value="GLYCERATE KINASE"/>
    <property type="match status" value="1"/>
</dbReference>
<dbReference type="InterPro" id="IPR004381">
    <property type="entry name" value="Glycerate_kinase"/>
</dbReference>
<dbReference type="Gene3D" id="3.40.50.10350">
    <property type="entry name" value="Glycerate kinase, domain 1"/>
    <property type="match status" value="1"/>
</dbReference>
<evidence type="ECO:0000256" key="1">
    <source>
        <dbReference type="ARBA" id="ARBA00006284"/>
    </source>
</evidence>
<dbReference type="EMBL" id="CP002109">
    <property type="protein sequence ID" value="ADL05122.1"/>
    <property type="molecule type" value="Genomic_DNA"/>
</dbReference>
<dbReference type="RefSeq" id="WP_013273208.1">
    <property type="nucleotide sequence ID" value="NC_014376.1"/>
</dbReference>
<dbReference type="InterPro" id="IPR018193">
    <property type="entry name" value="Glyc_kinase_flavodox-like_fold"/>
</dbReference>
<evidence type="ECO:0000256" key="4">
    <source>
        <dbReference type="PIRNR" id="PIRNR006078"/>
    </source>
</evidence>
<dbReference type="InterPro" id="IPR036129">
    <property type="entry name" value="Glycerate_kinase_sf"/>
</dbReference>
<reference evidence="5" key="1">
    <citation type="submission" date="2010-07" db="EMBL/GenBank/DDBJ databases">
        <title>Complete sequence of Clostridium saccharolyticum WM1.</title>
        <authorList>
            <consortium name="US DOE Joint Genome Institute"/>
            <person name="Lucas S."/>
            <person name="Copeland A."/>
            <person name="Lapidus A."/>
            <person name="Cheng J.-F."/>
            <person name="Bruce D."/>
            <person name="Goodwin L."/>
            <person name="Pitluck S."/>
            <person name="Chertkov O."/>
            <person name="Detter J.C."/>
            <person name="Han C."/>
            <person name="Tapia R."/>
            <person name="Land M."/>
            <person name="Hauser L."/>
            <person name="Chang Y.-J."/>
            <person name="Jeffries C."/>
            <person name="Kyrpides N."/>
            <person name="Ivanova N."/>
            <person name="Mikhailova N."/>
            <person name="Mouttaki H."/>
            <person name="Lin L."/>
            <person name="Zhou J."/>
            <person name="Hemme C.L."/>
            <person name="Woyke T."/>
        </authorList>
    </citation>
    <scope>NUCLEOTIDE SEQUENCE [LARGE SCALE GENOMIC DNA]</scope>
    <source>
        <strain evidence="5">WM1</strain>
    </source>
</reference>
<keyword evidence="6" id="KW-1185">Reference proteome</keyword>
<dbReference type="Gene3D" id="3.90.1510.10">
    <property type="entry name" value="Glycerate kinase, domain 2"/>
    <property type="match status" value="1"/>
</dbReference>
<accession>D9R515</accession>
<gene>
    <name evidence="5" type="ordered locus">Closa_2554</name>
</gene>
<dbReference type="GO" id="GO:0031388">
    <property type="term" value="P:organic acid phosphorylation"/>
    <property type="evidence" value="ECO:0007669"/>
    <property type="project" value="UniProtKB-UniRule"/>
</dbReference>
<dbReference type="HOGENOM" id="CLU_028255_0_0_9"/>
<dbReference type="AlphaFoldDB" id="D9R515"/>
<evidence type="ECO:0000313" key="6">
    <source>
        <dbReference type="Proteomes" id="UP000001662"/>
    </source>
</evidence>
<evidence type="ECO:0000256" key="3">
    <source>
        <dbReference type="ARBA" id="ARBA00022777"/>
    </source>
</evidence>
<dbReference type="OrthoDB" id="9774290at2"/>
<dbReference type="PANTHER" id="PTHR21599:SF0">
    <property type="entry name" value="GLYCERATE KINASE"/>
    <property type="match status" value="1"/>
</dbReference>
<protein>
    <submittedName>
        <fullName evidence="5">Glycerate kinase</fullName>
        <ecNumber evidence="5">2.7.1.31</ecNumber>
    </submittedName>
</protein>
<evidence type="ECO:0000256" key="2">
    <source>
        <dbReference type="ARBA" id="ARBA00022679"/>
    </source>
</evidence>
<evidence type="ECO:0000313" key="5">
    <source>
        <dbReference type="EMBL" id="ADL05122.1"/>
    </source>
</evidence>
<dbReference type="NCBIfam" id="TIGR00045">
    <property type="entry name" value="glycerate kinase"/>
    <property type="match status" value="1"/>
</dbReference>
<dbReference type="PIRSF" id="PIRSF006078">
    <property type="entry name" value="GlxK"/>
    <property type="match status" value="1"/>
</dbReference>
<sequence>MKLLFASDSFKGTLSSEQTIELLKKAAGEVFDQWEYTGIPVADGGEGTTDAVIAAIQGEKIPVTVCGPLMDPVNAYYGKLDEKRAVLEMAAASGLPLIPPHFRDPRNTTTYGTGELIKDALDRGFTEISIAIGGSATNDGGMGCMRALGIKFLDSAGRELEGTGKDLEQVAHIDITGLHPRIGQVKLTAMCDVNNPLCGKDGATYTFGAQKGGSSLVLKELERGMENYRKVILREFGIDPNEIPGSGAAGGLGAALLVFLHAELKSGIETVLDLIDFDSCLEDVSLVVTGEGRTDWQSCFGKVIQGIGMRCKRKGIPVVALVGAMGEGADKIFDYGICSMMTTVNGVMELDKALENAEELYYGGALRMFRFIKTGMILQEKAAGI</sequence>